<comment type="caution">
    <text evidence="1">The sequence shown here is derived from an EMBL/GenBank/DDBJ whole genome shotgun (WGS) entry which is preliminary data.</text>
</comment>
<evidence type="ECO:0000313" key="1">
    <source>
        <dbReference type="EMBL" id="KAH7929900.1"/>
    </source>
</evidence>
<dbReference type="Proteomes" id="UP000790709">
    <property type="component" value="Unassembled WGS sequence"/>
</dbReference>
<protein>
    <submittedName>
        <fullName evidence="1">Uncharacterized protein</fullName>
    </submittedName>
</protein>
<dbReference type="EMBL" id="MU266337">
    <property type="protein sequence ID" value="KAH7929900.1"/>
    <property type="molecule type" value="Genomic_DNA"/>
</dbReference>
<keyword evidence="2" id="KW-1185">Reference proteome</keyword>
<organism evidence="1 2">
    <name type="scientific">Leucogyrophana mollusca</name>
    <dbReference type="NCBI Taxonomy" id="85980"/>
    <lineage>
        <taxon>Eukaryota</taxon>
        <taxon>Fungi</taxon>
        <taxon>Dikarya</taxon>
        <taxon>Basidiomycota</taxon>
        <taxon>Agaricomycotina</taxon>
        <taxon>Agaricomycetes</taxon>
        <taxon>Agaricomycetidae</taxon>
        <taxon>Boletales</taxon>
        <taxon>Boletales incertae sedis</taxon>
        <taxon>Leucogyrophana</taxon>
    </lineage>
</organism>
<gene>
    <name evidence="1" type="ORF">BV22DRAFT_1109651</name>
</gene>
<proteinExistence type="predicted"/>
<name>A0ACB8BXM3_9AGAM</name>
<accession>A0ACB8BXM3</accession>
<evidence type="ECO:0000313" key="2">
    <source>
        <dbReference type="Proteomes" id="UP000790709"/>
    </source>
</evidence>
<sequence length="601" mass="64385">MVRAAAHSWAHRGPPATTTIARARWQPYHAPVQPSISSTTRSPSNSYLITPASSVSSVSPSSISTLCEVERTRNSTQYLPRECQLRDAQKSKYAAGLVDQAVKSLCEIWHPQDIPVVFMTSSRPTLPSNPTSPIDSTFPPVPVPVHAFHSRNIQLPSPVSPTTQPSPIPSPLSMQSSRSTDQQCHSSAQLSQNSLVPMKGFVHEVLRRSRTSGSVLQTALCYLEAIRAKVPELVSKEKLGTSVHREPELADRITLGEVDADPTEFTSSTDSGSLGDLLDTVRIDPVTLEAESFSQSLQDTDGVLSHGPRPSSIALPPLPPLPSPLLCPRRTFLASLILASKFMQDRTYSNRAWAKLSGLPPREIGRCERALGDALEWRLWVGKPAVPATSGRSLTKCRSEGDITFGSKPRAQVSPELAFAGSFAGHTASPPAIRNSSGLRRHATLPAGAFYQPDGSSSSLPMLSAGAPWMPHSVSSFAPLSAIDELSPTGTLSTSPSTPGLSYSPTLTESSCGDRTVQMSTFMDVSTPPPGQFATFGGAPNDKVLPAHGPFVYLTPQDVYHPHSGAQIFGSLGHQDVHFDGTSAVTATGTFYRDWPSEFVA</sequence>
<reference evidence="1" key="1">
    <citation type="journal article" date="2021" name="New Phytol.">
        <title>Evolutionary innovations through gain and loss of genes in the ectomycorrhizal Boletales.</title>
        <authorList>
            <person name="Wu G."/>
            <person name="Miyauchi S."/>
            <person name="Morin E."/>
            <person name="Kuo A."/>
            <person name="Drula E."/>
            <person name="Varga T."/>
            <person name="Kohler A."/>
            <person name="Feng B."/>
            <person name="Cao Y."/>
            <person name="Lipzen A."/>
            <person name="Daum C."/>
            <person name="Hundley H."/>
            <person name="Pangilinan J."/>
            <person name="Johnson J."/>
            <person name="Barry K."/>
            <person name="LaButti K."/>
            <person name="Ng V."/>
            <person name="Ahrendt S."/>
            <person name="Min B."/>
            <person name="Choi I.G."/>
            <person name="Park H."/>
            <person name="Plett J.M."/>
            <person name="Magnuson J."/>
            <person name="Spatafora J.W."/>
            <person name="Nagy L.G."/>
            <person name="Henrissat B."/>
            <person name="Grigoriev I.V."/>
            <person name="Yang Z.L."/>
            <person name="Xu J."/>
            <person name="Martin F.M."/>
        </authorList>
    </citation>
    <scope>NUCLEOTIDE SEQUENCE</scope>
    <source>
        <strain evidence="1">KUC20120723A-06</strain>
    </source>
</reference>